<dbReference type="EMBL" id="BPVZ01000109">
    <property type="protein sequence ID" value="GKV35164.1"/>
    <property type="molecule type" value="Genomic_DNA"/>
</dbReference>
<evidence type="ECO:0000313" key="2">
    <source>
        <dbReference type="EMBL" id="GKV35164.1"/>
    </source>
</evidence>
<protein>
    <recommendedName>
        <fullName evidence="1">At2g35280-like TPR domain-containing protein</fullName>
    </recommendedName>
</protein>
<organism evidence="2 3">
    <name type="scientific">Rubroshorea leprosula</name>
    <dbReference type="NCBI Taxonomy" id="152421"/>
    <lineage>
        <taxon>Eukaryota</taxon>
        <taxon>Viridiplantae</taxon>
        <taxon>Streptophyta</taxon>
        <taxon>Embryophyta</taxon>
        <taxon>Tracheophyta</taxon>
        <taxon>Spermatophyta</taxon>
        <taxon>Magnoliopsida</taxon>
        <taxon>eudicotyledons</taxon>
        <taxon>Gunneridae</taxon>
        <taxon>Pentapetalae</taxon>
        <taxon>rosids</taxon>
        <taxon>malvids</taxon>
        <taxon>Malvales</taxon>
        <taxon>Dipterocarpaceae</taxon>
        <taxon>Rubroshorea</taxon>
    </lineage>
</organism>
<dbReference type="PANTHER" id="PTHR33784">
    <property type="entry name" value="OS05G0482100 PROTEIN"/>
    <property type="match status" value="1"/>
</dbReference>
<dbReference type="InterPro" id="IPR040338">
    <property type="entry name" value="At1g67623-like"/>
</dbReference>
<dbReference type="PANTHER" id="PTHR33784:SF10">
    <property type="entry name" value="F-BOX PROTEIN"/>
    <property type="match status" value="1"/>
</dbReference>
<name>A0AAV5LD29_9ROSI</name>
<dbReference type="Pfam" id="PF23310">
    <property type="entry name" value="TPR_27"/>
    <property type="match status" value="1"/>
</dbReference>
<reference evidence="2 3" key="1">
    <citation type="journal article" date="2021" name="Commun. Biol.">
        <title>The genome of Shorea leprosula (Dipterocarpaceae) highlights the ecological relevance of drought in aseasonal tropical rainforests.</title>
        <authorList>
            <person name="Ng K.K.S."/>
            <person name="Kobayashi M.J."/>
            <person name="Fawcett J.A."/>
            <person name="Hatakeyama M."/>
            <person name="Paape T."/>
            <person name="Ng C.H."/>
            <person name="Ang C.C."/>
            <person name="Tnah L.H."/>
            <person name="Lee C.T."/>
            <person name="Nishiyama T."/>
            <person name="Sese J."/>
            <person name="O'Brien M.J."/>
            <person name="Copetti D."/>
            <person name="Mohd Noor M.I."/>
            <person name="Ong R.C."/>
            <person name="Putra M."/>
            <person name="Sireger I.Z."/>
            <person name="Indrioko S."/>
            <person name="Kosugi Y."/>
            <person name="Izuno A."/>
            <person name="Isagi Y."/>
            <person name="Lee S.L."/>
            <person name="Shimizu K.K."/>
        </authorList>
    </citation>
    <scope>NUCLEOTIDE SEQUENCE [LARGE SCALE GENOMIC DNA]</scope>
    <source>
        <strain evidence="2">214</strain>
    </source>
</reference>
<accession>A0AAV5LD29</accession>
<proteinExistence type="predicted"/>
<comment type="caution">
    <text evidence="2">The sequence shown here is derived from an EMBL/GenBank/DDBJ whole genome shotgun (WGS) entry which is preliminary data.</text>
</comment>
<dbReference type="InterPro" id="IPR057136">
    <property type="entry name" value="At2g35280_TPR_dom"/>
</dbReference>
<dbReference type="Proteomes" id="UP001054252">
    <property type="component" value="Unassembled WGS sequence"/>
</dbReference>
<sequence length="250" mass="28452">MLSSTDNTSKRSCVSSSSSSSILSLPHELITTEILARVASCSSTDLFNAKLSSKDLLEAANDDHIFKHISIDKFERYITPYDNQSKQVSSFLQRCKECGNSEVLFRAGMSDFFGSKQESGLKNLKKAVENGHVDAIYVYGIILLCSGDENKREEGLKLLSSFKKSQPKGFKLSECRERVENITRLMADIIWRPWVHRLVREQELCSHSKRYRYEDPWLPGLTRELEGCCEKCELDNEADLFCTMMAKCYA</sequence>
<dbReference type="AlphaFoldDB" id="A0AAV5LD29"/>
<evidence type="ECO:0000259" key="1">
    <source>
        <dbReference type="Pfam" id="PF23310"/>
    </source>
</evidence>
<evidence type="ECO:0000313" key="3">
    <source>
        <dbReference type="Proteomes" id="UP001054252"/>
    </source>
</evidence>
<gene>
    <name evidence="2" type="ORF">SLEP1_g43468</name>
</gene>
<feature type="domain" description="At2g35280-like TPR" evidence="1">
    <location>
        <begin position="80"/>
        <end position="183"/>
    </location>
</feature>
<keyword evidence="3" id="KW-1185">Reference proteome</keyword>